<keyword evidence="1" id="KW-0812">Transmembrane</keyword>
<dbReference type="EMBL" id="BSNG01000004">
    <property type="protein sequence ID" value="GLQ12383.1"/>
    <property type="molecule type" value="Genomic_DNA"/>
</dbReference>
<name>A0ABQ5UK17_9HYPH</name>
<protein>
    <recommendedName>
        <fullName evidence="4">LPS export ABC transporter periplasmic protein LptC</fullName>
    </recommendedName>
</protein>
<reference evidence="2" key="1">
    <citation type="journal article" date="2014" name="Int. J. Syst. Evol. Microbiol.">
        <title>Complete genome of a new Firmicutes species belonging to the dominant human colonic microbiota ('Ruminococcus bicirculans') reveals two chromosomes and a selective capacity to utilize plant glucans.</title>
        <authorList>
            <consortium name="NISC Comparative Sequencing Program"/>
            <person name="Wegmann U."/>
            <person name="Louis P."/>
            <person name="Goesmann A."/>
            <person name="Henrissat B."/>
            <person name="Duncan S.H."/>
            <person name="Flint H.J."/>
        </authorList>
    </citation>
    <scope>NUCLEOTIDE SEQUENCE</scope>
    <source>
        <strain evidence="2">NBRC 103855</strain>
    </source>
</reference>
<accession>A0ABQ5UK17</accession>
<keyword evidence="1" id="KW-1133">Transmembrane helix</keyword>
<keyword evidence="1" id="KW-0472">Membrane</keyword>
<evidence type="ECO:0000256" key="1">
    <source>
        <dbReference type="SAM" id="Phobius"/>
    </source>
</evidence>
<evidence type="ECO:0008006" key="4">
    <source>
        <dbReference type="Google" id="ProtNLM"/>
    </source>
</evidence>
<evidence type="ECO:0000313" key="3">
    <source>
        <dbReference type="Proteomes" id="UP001161406"/>
    </source>
</evidence>
<feature type="transmembrane region" description="Helical" evidence="1">
    <location>
        <begin position="26"/>
        <end position="48"/>
    </location>
</feature>
<reference evidence="2" key="2">
    <citation type="submission" date="2023-01" db="EMBL/GenBank/DDBJ databases">
        <title>Draft genome sequence of Devosia yakushimensis strain NBRC 103855.</title>
        <authorList>
            <person name="Sun Q."/>
            <person name="Mori K."/>
        </authorList>
    </citation>
    <scope>NUCLEOTIDE SEQUENCE</scope>
    <source>
        <strain evidence="2">NBRC 103855</strain>
    </source>
</reference>
<dbReference type="Proteomes" id="UP001161406">
    <property type="component" value="Unassembled WGS sequence"/>
</dbReference>
<dbReference type="RefSeq" id="WP_284394308.1">
    <property type="nucleotide sequence ID" value="NZ_BSNG01000004.1"/>
</dbReference>
<comment type="caution">
    <text evidence="2">The sequence shown here is derived from an EMBL/GenBank/DDBJ whole genome shotgun (WGS) entry which is preliminary data.</text>
</comment>
<keyword evidence="3" id="KW-1185">Reference proteome</keyword>
<organism evidence="2 3">
    <name type="scientific">Devosia yakushimensis</name>
    <dbReference type="NCBI Taxonomy" id="470028"/>
    <lineage>
        <taxon>Bacteria</taxon>
        <taxon>Pseudomonadati</taxon>
        <taxon>Pseudomonadota</taxon>
        <taxon>Alphaproteobacteria</taxon>
        <taxon>Hyphomicrobiales</taxon>
        <taxon>Devosiaceae</taxon>
        <taxon>Devosia</taxon>
    </lineage>
</organism>
<gene>
    <name evidence="2" type="ORF">GCM10007913_43160</name>
</gene>
<evidence type="ECO:0000313" key="2">
    <source>
        <dbReference type="EMBL" id="GLQ12383.1"/>
    </source>
</evidence>
<proteinExistence type="predicted"/>
<sequence>MTIHADAPERLATYRRLVRRNRIVSVLRLGVPALGALTLAVLAGQIYLSSLTNRFGVGQISVSRDGVSVDAPEYEGLLEDGAAYRVTASAARAAMNATDRIALTDAVLEVDRTTGVSMRAESDQALLDTTHQLVFIDGIAHFTDSTGTVGVLEQSIFDWAKSVLTAKGPVTINYSDGSDIQADGMVYDAKQQTWTFTRATVTLPSTPGETIP</sequence>